<dbReference type="InterPro" id="IPR032563">
    <property type="entry name" value="DAMP1_SANT-like"/>
</dbReference>
<sequence length="604" mass="70611">MDKMPSKDKEKEIPSIPTSYRILIKGPTSSADSKQLKVSVDDKRHIWRICSFRNPARSDGLILKHWRHFEKGAEYLSLVKRQRKFARNKISKNVDDDSTCTLARVEEEESVLDSYSFARVNPSVKIYRYSDDFYMFHLADLDPTWTKDETDLLFDLCEMFELRFIAIHDSFKWRKDVSLEKLKQRYYTVTKRIVEFLFEEKIKNEIMKHGNPNHPVVLSLKEESARHPLVKFTYNSEHDRERRQMLERSYRITPEQREAETQLLNEIKNAEALLKSEEKKRNDMKKLKRKFNMNDSDVIPTPKLDQFQSSPVYLASSFLNFYKSQLTQHHNDSVDEMLSELNISPPAVSSQASNELYCIVRGDAAIMINIVNKVESLRSELEHWQQLTNHTVEPSISSYGQNKVKDDTFSETSEHGPMYQMPHSIMAKSFPKPKQPIPQLQHMANAPPVTTVTNLSNIQNVQALHDDSSQEAMLQAARQRMMMQSLAQQGQQMKQMYQMKAPASGGASPHGFQQHMYPQYSQQMYHPQVTPRVIQQHMAQRLIQQQQFQQQQQQQQKQHFQHMMQMHPEGHFSPSQRYSQPGPYPQVMHPHHLQKGPPGNNQKQ</sequence>
<keyword evidence="3" id="KW-0805">Transcription regulation</keyword>
<keyword evidence="6" id="KW-0175">Coiled coil</keyword>
<dbReference type="GO" id="GO:0006281">
    <property type="term" value="P:DNA repair"/>
    <property type="evidence" value="ECO:0007669"/>
    <property type="project" value="InterPro"/>
</dbReference>
<proteinExistence type="predicted"/>
<keyword evidence="5" id="KW-0539">Nucleus</keyword>
<evidence type="ECO:0000313" key="9">
    <source>
        <dbReference type="EMBL" id="UKJ88503.1"/>
    </source>
</evidence>
<reference evidence="9" key="1">
    <citation type="submission" date="2022-07" db="EMBL/GenBank/DDBJ databases">
        <title>Evaluation of T. orientalis genome assembly methods using nanopore sequencing and analysis of variation between genomes.</title>
        <authorList>
            <person name="Yam J."/>
            <person name="Micallef M.L."/>
            <person name="Liu M."/>
            <person name="Djordjevic S.P."/>
            <person name="Bogema D.R."/>
            <person name="Jenkins C."/>
        </authorList>
    </citation>
    <scope>NUCLEOTIDE SEQUENCE</scope>
    <source>
        <strain evidence="9">Fish Creek</strain>
    </source>
</reference>
<dbReference type="Pfam" id="PF16282">
    <property type="entry name" value="SANT_DAMP1_like"/>
    <property type="match status" value="1"/>
</dbReference>
<dbReference type="Proteomes" id="UP000244803">
    <property type="component" value="Chromosome 1"/>
</dbReference>
<name>A0A976M6A9_THEOR</name>
<dbReference type="GO" id="GO:0003677">
    <property type="term" value="F:DNA binding"/>
    <property type="evidence" value="ECO:0007669"/>
    <property type="project" value="UniProtKB-KW"/>
</dbReference>
<dbReference type="InterPro" id="IPR027109">
    <property type="entry name" value="Swc4/Dmap1"/>
</dbReference>
<dbReference type="OrthoDB" id="19740at2759"/>
<feature type="domain" description="DAMP1 SANT/Myb-like" evidence="8">
    <location>
        <begin position="115"/>
        <end position="193"/>
    </location>
</feature>
<evidence type="ECO:0000256" key="2">
    <source>
        <dbReference type="ARBA" id="ARBA00022853"/>
    </source>
</evidence>
<dbReference type="GO" id="GO:0003714">
    <property type="term" value="F:transcription corepressor activity"/>
    <property type="evidence" value="ECO:0007669"/>
    <property type="project" value="TreeGrafter"/>
</dbReference>
<evidence type="ECO:0000256" key="3">
    <source>
        <dbReference type="ARBA" id="ARBA00023015"/>
    </source>
</evidence>
<evidence type="ECO:0000256" key="6">
    <source>
        <dbReference type="SAM" id="Coils"/>
    </source>
</evidence>
<evidence type="ECO:0000256" key="7">
    <source>
        <dbReference type="SAM" id="MobiDB-lite"/>
    </source>
</evidence>
<dbReference type="AlphaFoldDB" id="A0A976M6A9"/>
<evidence type="ECO:0000313" key="10">
    <source>
        <dbReference type="Proteomes" id="UP000244803"/>
    </source>
</evidence>
<dbReference type="EMBL" id="CP056065">
    <property type="protein sequence ID" value="UKJ88503.1"/>
    <property type="molecule type" value="Genomic_DNA"/>
</dbReference>
<feature type="coiled-coil region" evidence="6">
    <location>
        <begin position="260"/>
        <end position="290"/>
    </location>
</feature>
<dbReference type="GO" id="GO:0006338">
    <property type="term" value="P:chromatin remodeling"/>
    <property type="evidence" value="ECO:0007669"/>
    <property type="project" value="InterPro"/>
</dbReference>
<evidence type="ECO:0000256" key="4">
    <source>
        <dbReference type="ARBA" id="ARBA00023163"/>
    </source>
</evidence>
<keyword evidence="9" id="KW-0371">Homeobox</keyword>
<gene>
    <name evidence="9" type="ORF">MACJ_000947</name>
</gene>
<dbReference type="GO" id="GO:0000122">
    <property type="term" value="P:negative regulation of transcription by RNA polymerase II"/>
    <property type="evidence" value="ECO:0007669"/>
    <property type="project" value="TreeGrafter"/>
</dbReference>
<evidence type="ECO:0000256" key="5">
    <source>
        <dbReference type="ARBA" id="ARBA00023242"/>
    </source>
</evidence>
<keyword evidence="4" id="KW-0804">Transcription</keyword>
<accession>A0A976M6A9</accession>
<evidence type="ECO:0000256" key="1">
    <source>
        <dbReference type="ARBA" id="ARBA00004123"/>
    </source>
</evidence>
<organism evidence="9 10">
    <name type="scientific">Theileria orientalis</name>
    <dbReference type="NCBI Taxonomy" id="68886"/>
    <lineage>
        <taxon>Eukaryota</taxon>
        <taxon>Sar</taxon>
        <taxon>Alveolata</taxon>
        <taxon>Apicomplexa</taxon>
        <taxon>Aconoidasida</taxon>
        <taxon>Piroplasmida</taxon>
        <taxon>Theileriidae</taxon>
        <taxon>Theileria</taxon>
    </lineage>
</organism>
<dbReference type="PANTHER" id="PTHR12855:SF10">
    <property type="entry name" value="DNA METHYLTRANSFERASE 1-ASSOCIATED PROTEIN 1"/>
    <property type="match status" value="1"/>
</dbReference>
<evidence type="ECO:0000259" key="8">
    <source>
        <dbReference type="Pfam" id="PF16282"/>
    </source>
</evidence>
<keyword evidence="2" id="KW-0156">Chromatin regulator</keyword>
<dbReference type="GO" id="GO:0035267">
    <property type="term" value="C:NuA4 histone acetyltransferase complex"/>
    <property type="evidence" value="ECO:0007669"/>
    <property type="project" value="InterPro"/>
</dbReference>
<protein>
    <submittedName>
        <fullName evidence="9">Homeodomain-like containing protein</fullName>
    </submittedName>
</protein>
<keyword evidence="9" id="KW-0238">DNA-binding</keyword>
<dbReference type="GO" id="GO:0000812">
    <property type="term" value="C:Swr1 complex"/>
    <property type="evidence" value="ECO:0007669"/>
    <property type="project" value="TreeGrafter"/>
</dbReference>
<dbReference type="PANTHER" id="PTHR12855">
    <property type="entry name" value="DNA METHYLTRANSFERASE 1-ASSOCIATED PROTEIN 1 FAMILY MEMBER"/>
    <property type="match status" value="1"/>
</dbReference>
<comment type="subcellular location">
    <subcellularLocation>
        <location evidence="1">Nucleus</location>
    </subcellularLocation>
</comment>
<dbReference type="Gene3D" id="1.10.10.60">
    <property type="entry name" value="Homeodomain-like"/>
    <property type="match status" value="1"/>
</dbReference>
<feature type="region of interest" description="Disordered" evidence="7">
    <location>
        <begin position="568"/>
        <end position="604"/>
    </location>
</feature>